<feature type="transmembrane region" description="Helical" evidence="6">
    <location>
        <begin position="89"/>
        <end position="109"/>
    </location>
</feature>
<feature type="transmembrane region" description="Helical" evidence="6">
    <location>
        <begin position="310"/>
        <end position="331"/>
    </location>
</feature>
<dbReference type="Proteomes" id="UP000092654">
    <property type="component" value="Chromosome"/>
</dbReference>
<gene>
    <name evidence="7" type="ORF">AAV35_000620</name>
</gene>
<sequence>MHMENILIRISRKSFVRNVAIVASGTASAQVIMVVSSQFLTRIYGPEAFGMFGVYSSIIAIITPVAALTYPVAVVLPKSKETAMDLMRLSFYITLLVTMITAVFLMLFNDMVVSAFNLEEVASFLYCLPLVIFFTGCLQIIEQWLIRNDQFKITARATLGQTAIIQTGMVGAGLFNPLAAILILFTSMNQALRSFIMMVGAGYFKPVKVISFLTEINVQKMQKLAKRYYDFPVFRSPQLLLNGFSQGFPVLMLSSFFSPVAAGYYAIGRMALDMPTNLIGKAISDVLYPRISRGANNFEKITPILLKATAMMGGIGLLPFGLVILIGPWLFELVFGEGWSMAGEYAVWIAVWGWTRFLRAPSVSTLPVLSAQGFHLGFTICSLIVRISAMFAGYRIFGDDLTAVAWFCISGAFMNIRLVFITWKRTRRFDARQKEMV</sequence>
<feature type="transmembrane region" description="Helical" evidence="6">
    <location>
        <begin position="20"/>
        <end position="40"/>
    </location>
</feature>
<evidence type="ECO:0000313" key="8">
    <source>
        <dbReference type="Proteomes" id="UP000092654"/>
    </source>
</evidence>
<dbReference type="KEGG" id="sje:AAV35_000620"/>
<evidence type="ECO:0000256" key="3">
    <source>
        <dbReference type="ARBA" id="ARBA00022692"/>
    </source>
</evidence>
<feature type="transmembrane region" description="Helical" evidence="6">
    <location>
        <begin position="121"/>
        <end position="141"/>
    </location>
</feature>
<feature type="transmembrane region" description="Helical" evidence="6">
    <location>
        <begin position="162"/>
        <end position="185"/>
    </location>
</feature>
<dbReference type="PANTHER" id="PTHR30250">
    <property type="entry name" value="PST FAMILY PREDICTED COLANIC ACID TRANSPORTER"/>
    <property type="match status" value="1"/>
</dbReference>
<organism evidence="7 8">
    <name type="scientific">Salimicrobium jeotgali</name>
    <dbReference type="NCBI Taxonomy" id="1230341"/>
    <lineage>
        <taxon>Bacteria</taxon>
        <taxon>Bacillati</taxon>
        <taxon>Bacillota</taxon>
        <taxon>Bacilli</taxon>
        <taxon>Bacillales</taxon>
        <taxon>Bacillaceae</taxon>
        <taxon>Salimicrobium</taxon>
    </lineage>
</organism>
<feature type="transmembrane region" description="Helical" evidence="6">
    <location>
        <begin position="247"/>
        <end position="267"/>
    </location>
</feature>
<reference evidence="8" key="1">
    <citation type="submission" date="2015-06" db="EMBL/GenBank/DDBJ databases">
        <title>Salimicrobium jeotgali MJ3, isolated from Myulchi jeot, a traditional Korean fermented seafood.</title>
        <authorList>
            <person name="Kim K.H."/>
            <person name="Jeon C.O."/>
            <person name="Jin H.M."/>
        </authorList>
    </citation>
    <scope>NUCLEOTIDE SEQUENCE [LARGE SCALE GENOMIC DNA]</scope>
    <source>
        <strain evidence="8">MJ3</strain>
    </source>
</reference>
<dbReference type="GO" id="GO:0005886">
    <property type="term" value="C:plasma membrane"/>
    <property type="evidence" value="ECO:0007669"/>
    <property type="project" value="UniProtKB-SubCell"/>
</dbReference>
<keyword evidence="2" id="KW-1003">Cell membrane</keyword>
<dbReference type="EMBL" id="CP011361">
    <property type="protein sequence ID" value="AKG03427.1"/>
    <property type="molecule type" value="Genomic_DNA"/>
</dbReference>
<keyword evidence="5 6" id="KW-0472">Membrane</keyword>
<proteinExistence type="predicted"/>
<name>A0AAC8PP91_9BACI</name>
<evidence type="ECO:0008006" key="9">
    <source>
        <dbReference type="Google" id="ProtNLM"/>
    </source>
</evidence>
<feature type="transmembrane region" description="Helical" evidence="6">
    <location>
        <begin position="52"/>
        <end position="77"/>
    </location>
</feature>
<evidence type="ECO:0000256" key="5">
    <source>
        <dbReference type="ARBA" id="ARBA00023136"/>
    </source>
</evidence>
<evidence type="ECO:0000256" key="6">
    <source>
        <dbReference type="SAM" id="Phobius"/>
    </source>
</evidence>
<dbReference type="Pfam" id="PF13440">
    <property type="entry name" value="Polysacc_synt_3"/>
    <property type="match status" value="1"/>
</dbReference>
<evidence type="ECO:0000256" key="4">
    <source>
        <dbReference type="ARBA" id="ARBA00022989"/>
    </source>
</evidence>
<comment type="subcellular location">
    <subcellularLocation>
        <location evidence="1">Cell membrane</location>
        <topology evidence="1">Multi-pass membrane protein</topology>
    </subcellularLocation>
</comment>
<evidence type="ECO:0000256" key="2">
    <source>
        <dbReference type="ARBA" id="ARBA00022475"/>
    </source>
</evidence>
<feature type="transmembrane region" description="Helical" evidence="6">
    <location>
        <begin position="403"/>
        <end position="423"/>
    </location>
</feature>
<dbReference type="AlphaFoldDB" id="A0AAC8PP91"/>
<keyword evidence="4 6" id="KW-1133">Transmembrane helix</keyword>
<accession>A0AAC8PP91</accession>
<evidence type="ECO:0000256" key="1">
    <source>
        <dbReference type="ARBA" id="ARBA00004651"/>
    </source>
</evidence>
<protein>
    <recommendedName>
        <fullName evidence="9">Polysaccharide biosynthesis protein</fullName>
    </recommendedName>
</protein>
<dbReference type="PANTHER" id="PTHR30250:SF28">
    <property type="entry name" value="POLYSACCHARIDE BIOSYNTHESIS PROTEIN"/>
    <property type="match status" value="1"/>
</dbReference>
<keyword evidence="3 6" id="KW-0812">Transmembrane</keyword>
<evidence type="ECO:0000313" key="7">
    <source>
        <dbReference type="EMBL" id="AKG03427.1"/>
    </source>
</evidence>
<feature type="transmembrane region" description="Helical" evidence="6">
    <location>
        <begin position="376"/>
        <end position="397"/>
    </location>
</feature>
<dbReference type="InterPro" id="IPR050833">
    <property type="entry name" value="Poly_Biosynth_Transport"/>
</dbReference>
<feature type="transmembrane region" description="Helical" evidence="6">
    <location>
        <begin position="337"/>
        <end position="355"/>
    </location>
</feature>